<organism evidence="1 2">
    <name type="scientific">Peteryoungia ipomoeae</name>
    <dbReference type="NCBI Taxonomy" id="1210932"/>
    <lineage>
        <taxon>Bacteria</taxon>
        <taxon>Pseudomonadati</taxon>
        <taxon>Pseudomonadota</taxon>
        <taxon>Alphaproteobacteria</taxon>
        <taxon>Hyphomicrobiales</taxon>
        <taxon>Rhizobiaceae</taxon>
        <taxon>Peteryoungia</taxon>
    </lineage>
</organism>
<comment type="caution">
    <text evidence="1">The sequence shown here is derived from an EMBL/GenBank/DDBJ whole genome shotgun (WGS) entry which is preliminary data.</text>
</comment>
<dbReference type="Proteomes" id="UP000308828">
    <property type="component" value="Unassembled WGS sequence"/>
</dbReference>
<dbReference type="SUPFAM" id="SSF53448">
    <property type="entry name" value="Nucleotide-diphospho-sugar transferases"/>
    <property type="match status" value="1"/>
</dbReference>
<keyword evidence="2" id="KW-1185">Reference proteome</keyword>
<dbReference type="OrthoDB" id="9811214at2"/>
<dbReference type="EMBL" id="STGV01000003">
    <property type="protein sequence ID" value="THV23244.1"/>
    <property type="molecule type" value="Genomic_DNA"/>
</dbReference>
<name>A0A4S8P5Z8_9HYPH</name>
<dbReference type="AlphaFoldDB" id="A0A4S8P5Z8"/>
<gene>
    <name evidence="1" type="ORF">FAA97_11600</name>
</gene>
<accession>A0A4S8P5Z8</accession>
<evidence type="ECO:0000313" key="1">
    <source>
        <dbReference type="EMBL" id="THV23244.1"/>
    </source>
</evidence>
<dbReference type="Gene3D" id="3.90.550.10">
    <property type="entry name" value="Spore Coat Polysaccharide Biosynthesis Protein SpsA, Chain A"/>
    <property type="match status" value="1"/>
</dbReference>
<evidence type="ECO:0000313" key="2">
    <source>
        <dbReference type="Proteomes" id="UP000308828"/>
    </source>
</evidence>
<sequence length="173" mass="19260">MLTVIMECRDHEPELAQTLAALVAGAVEGVISDVVVLDHEASDGSSFIADAAGCRYYRQWDIRTVIAEARGEWLLLLEPGARFVAGWIEEIAEYMALNAQPARFSEARAYRLPFYRRLTRSRPPLENGLLLPKRQALGLASSGGELLQLTQVAKPRRLACEIIPSWVARQVRT</sequence>
<dbReference type="InterPro" id="IPR029044">
    <property type="entry name" value="Nucleotide-diphossugar_trans"/>
</dbReference>
<protein>
    <submittedName>
        <fullName evidence="1">Glycosyl transferase</fullName>
    </submittedName>
</protein>
<keyword evidence="1" id="KW-0808">Transferase</keyword>
<reference evidence="1 2" key="1">
    <citation type="submission" date="2019-04" db="EMBL/GenBank/DDBJ databases">
        <title>Genome sequence of strain shin9-1.</title>
        <authorList>
            <person name="Gao J."/>
            <person name="Sun J."/>
        </authorList>
    </citation>
    <scope>NUCLEOTIDE SEQUENCE [LARGE SCALE GENOMIC DNA]</scope>
    <source>
        <strain evidence="2">shin9-1</strain>
    </source>
</reference>
<proteinExistence type="predicted"/>
<dbReference type="GO" id="GO:0016740">
    <property type="term" value="F:transferase activity"/>
    <property type="evidence" value="ECO:0007669"/>
    <property type="project" value="UniProtKB-KW"/>
</dbReference>
<dbReference type="RefSeq" id="WP_136598686.1">
    <property type="nucleotide sequence ID" value="NZ_STGV01000003.1"/>
</dbReference>